<sequence length="80" mass="8702">MDRQLQLRLPRLLPAAPYFAAKAAMDALAVSYTAEVLPLGIDTAIVVSGAFTAGHQPLHQRRRPRRTVMVPSLRPTVTGP</sequence>
<dbReference type="AlphaFoldDB" id="A0A917XF36"/>
<evidence type="ECO:0000313" key="1">
    <source>
        <dbReference type="EMBL" id="GGN15746.1"/>
    </source>
</evidence>
<reference evidence="1" key="1">
    <citation type="journal article" date="2014" name="Int. J. Syst. Evol. Microbiol.">
        <title>Complete genome sequence of Corynebacterium casei LMG S-19264T (=DSM 44701T), isolated from a smear-ripened cheese.</title>
        <authorList>
            <consortium name="US DOE Joint Genome Institute (JGI-PGF)"/>
            <person name="Walter F."/>
            <person name="Albersmeier A."/>
            <person name="Kalinowski J."/>
            <person name="Ruckert C."/>
        </authorList>
    </citation>
    <scope>NUCLEOTIDE SEQUENCE</scope>
    <source>
        <strain evidence="1">CGMCC 4.7110</strain>
    </source>
</reference>
<keyword evidence="2" id="KW-1185">Reference proteome</keyword>
<dbReference type="EMBL" id="BMML01000009">
    <property type="protein sequence ID" value="GGN15746.1"/>
    <property type="molecule type" value="Genomic_DNA"/>
</dbReference>
<organism evidence="1 2">
    <name type="scientific">Streptomyces fuscichromogenes</name>
    <dbReference type="NCBI Taxonomy" id="1324013"/>
    <lineage>
        <taxon>Bacteria</taxon>
        <taxon>Bacillati</taxon>
        <taxon>Actinomycetota</taxon>
        <taxon>Actinomycetes</taxon>
        <taxon>Kitasatosporales</taxon>
        <taxon>Streptomycetaceae</taxon>
        <taxon>Streptomyces</taxon>
    </lineage>
</organism>
<name>A0A917XF36_9ACTN</name>
<gene>
    <name evidence="1" type="ORF">GCM10011578_043890</name>
</gene>
<dbReference type="InterPro" id="IPR036291">
    <property type="entry name" value="NAD(P)-bd_dom_sf"/>
</dbReference>
<protein>
    <submittedName>
        <fullName evidence="1">Uncharacterized protein</fullName>
    </submittedName>
</protein>
<comment type="caution">
    <text evidence="1">The sequence shown here is derived from an EMBL/GenBank/DDBJ whole genome shotgun (WGS) entry which is preliminary data.</text>
</comment>
<dbReference type="SUPFAM" id="SSF51735">
    <property type="entry name" value="NAD(P)-binding Rossmann-fold domains"/>
    <property type="match status" value="1"/>
</dbReference>
<proteinExistence type="predicted"/>
<accession>A0A917XF36</accession>
<evidence type="ECO:0000313" key="2">
    <source>
        <dbReference type="Proteomes" id="UP000653411"/>
    </source>
</evidence>
<dbReference type="Proteomes" id="UP000653411">
    <property type="component" value="Unassembled WGS sequence"/>
</dbReference>
<reference evidence="1" key="2">
    <citation type="submission" date="2020-09" db="EMBL/GenBank/DDBJ databases">
        <authorList>
            <person name="Sun Q."/>
            <person name="Zhou Y."/>
        </authorList>
    </citation>
    <scope>NUCLEOTIDE SEQUENCE</scope>
    <source>
        <strain evidence="1">CGMCC 4.7110</strain>
    </source>
</reference>